<evidence type="ECO:0000256" key="1">
    <source>
        <dbReference type="SAM" id="MobiDB-lite"/>
    </source>
</evidence>
<dbReference type="HOGENOM" id="CLU_2147699_0_0_1"/>
<evidence type="ECO:0000313" key="2">
    <source>
        <dbReference type="EMBL" id="CAZ82442.1"/>
    </source>
</evidence>
<protein>
    <submittedName>
        <fullName evidence="2">(Perigord truffle) hypothetical protein</fullName>
    </submittedName>
</protein>
<feature type="compositionally biased region" description="Basic residues" evidence="1">
    <location>
        <begin position="73"/>
        <end position="83"/>
    </location>
</feature>
<dbReference type="EMBL" id="FN430140">
    <property type="protein sequence ID" value="CAZ82442.1"/>
    <property type="molecule type" value="Genomic_DNA"/>
</dbReference>
<gene>
    <name evidence="2" type="ORF">GSTUM_00000974001</name>
</gene>
<dbReference type="AlphaFoldDB" id="D5GD49"/>
<feature type="region of interest" description="Disordered" evidence="1">
    <location>
        <begin position="73"/>
        <end position="94"/>
    </location>
</feature>
<organism evidence="2 3">
    <name type="scientific">Tuber melanosporum (strain Mel28)</name>
    <name type="common">Perigord black truffle</name>
    <dbReference type="NCBI Taxonomy" id="656061"/>
    <lineage>
        <taxon>Eukaryota</taxon>
        <taxon>Fungi</taxon>
        <taxon>Dikarya</taxon>
        <taxon>Ascomycota</taxon>
        <taxon>Pezizomycotina</taxon>
        <taxon>Pezizomycetes</taxon>
        <taxon>Pezizales</taxon>
        <taxon>Tuberaceae</taxon>
        <taxon>Tuber</taxon>
    </lineage>
</organism>
<sequence length="112" mass="12280">MGKEKKAELDINKIDSATLPNLSTTVHRKLHCDVMNAVSGHFEPIARIPASQPTRAFHPEPMSVTPAFSFKARASHRQSHPSRKASQSPINSHVRSLRQAVAMIPKILAVAP</sequence>
<dbReference type="GeneID" id="9183906"/>
<proteinExistence type="predicted"/>
<keyword evidence="3" id="KW-1185">Reference proteome</keyword>
<dbReference type="RefSeq" id="XP_002838251.1">
    <property type="nucleotide sequence ID" value="XM_002838205.1"/>
</dbReference>
<accession>D5GD49</accession>
<dbReference type="Proteomes" id="UP000006911">
    <property type="component" value="Unassembled WGS sequence"/>
</dbReference>
<evidence type="ECO:0000313" key="3">
    <source>
        <dbReference type="Proteomes" id="UP000006911"/>
    </source>
</evidence>
<feature type="compositionally biased region" description="Polar residues" evidence="1">
    <location>
        <begin position="84"/>
        <end position="94"/>
    </location>
</feature>
<dbReference type="InParanoid" id="D5GD49"/>
<reference evidence="2 3" key="1">
    <citation type="journal article" date="2010" name="Nature">
        <title>Perigord black truffle genome uncovers evolutionary origins and mechanisms of symbiosis.</title>
        <authorList>
            <person name="Martin F."/>
            <person name="Kohler A."/>
            <person name="Murat C."/>
            <person name="Balestrini R."/>
            <person name="Coutinho P.M."/>
            <person name="Jaillon O."/>
            <person name="Montanini B."/>
            <person name="Morin E."/>
            <person name="Noel B."/>
            <person name="Percudani R."/>
            <person name="Porcel B."/>
            <person name="Rubini A."/>
            <person name="Amicucci A."/>
            <person name="Amselem J."/>
            <person name="Anthouard V."/>
            <person name="Arcioni S."/>
            <person name="Artiguenave F."/>
            <person name="Aury J.M."/>
            <person name="Ballario P."/>
            <person name="Bolchi A."/>
            <person name="Brenna A."/>
            <person name="Brun A."/>
            <person name="Buee M."/>
            <person name="Cantarel B."/>
            <person name="Chevalier G."/>
            <person name="Couloux A."/>
            <person name="Da Silva C."/>
            <person name="Denoeud F."/>
            <person name="Duplessis S."/>
            <person name="Ghignone S."/>
            <person name="Hilselberger B."/>
            <person name="Iotti M."/>
            <person name="Marcais B."/>
            <person name="Mello A."/>
            <person name="Miranda M."/>
            <person name="Pacioni G."/>
            <person name="Quesneville H."/>
            <person name="Riccioni C."/>
            <person name="Ruotolo R."/>
            <person name="Splivallo R."/>
            <person name="Stocchi V."/>
            <person name="Tisserant E."/>
            <person name="Viscomi A.R."/>
            <person name="Zambonelli A."/>
            <person name="Zampieri E."/>
            <person name="Henrissat B."/>
            <person name="Lebrun M.H."/>
            <person name="Paolocci F."/>
            <person name="Bonfante P."/>
            <person name="Ottonello S."/>
            <person name="Wincker P."/>
        </authorList>
    </citation>
    <scope>NUCLEOTIDE SEQUENCE [LARGE SCALE GENOMIC DNA]</scope>
    <source>
        <strain evidence="2 3">Mel28</strain>
    </source>
</reference>
<name>D5GD49_TUBMM</name>
<dbReference type="KEGG" id="tml:GSTUM_00000974001"/>